<dbReference type="GO" id="GO:0033013">
    <property type="term" value="P:tetrapyrrole metabolic process"/>
    <property type="evidence" value="ECO:0007669"/>
    <property type="project" value="UniProtKB-ARBA"/>
</dbReference>
<keyword evidence="3 6" id="KW-0812">Transmembrane</keyword>
<dbReference type="GO" id="GO:0016020">
    <property type="term" value="C:membrane"/>
    <property type="evidence" value="ECO:0007669"/>
    <property type="project" value="UniProtKB-SubCell"/>
</dbReference>
<evidence type="ECO:0000256" key="6">
    <source>
        <dbReference type="SAM" id="Phobius"/>
    </source>
</evidence>
<feature type="transmembrane region" description="Helical" evidence="6">
    <location>
        <begin position="59"/>
        <end position="80"/>
    </location>
</feature>
<evidence type="ECO:0000256" key="3">
    <source>
        <dbReference type="ARBA" id="ARBA00022692"/>
    </source>
</evidence>
<dbReference type="PANTHER" id="PTHR10057">
    <property type="entry name" value="PERIPHERAL-TYPE BENZODIAZEPINE RECEPTOR"/>
    <property type="match status" value="1"/>
</dbReference>
<keyword evidence="5 6" id="KW-0472">Membrane</keyword>
<feature type="transmembrane region" description="Helical" evidence="6">
    <location>
        <begin position="113"/>
        <end position="134"/>
    </location>
</feature>
<comment type="caution">
    <text evidence="7">The sequence shown here is derived from an EMBL/GenBank/DDBJ whole genome shotgun (WGS) entry which is preliminary data.</text>
</comment>
<reference evidence="7 8" key="1">
    <citation type="submission" date="2019-12" db="EMBL/GenBank/DDBJ databases">
        <title>Genomic-based taxomic classification of the family Erythrobacteraceae.</title>
        <authorList>
            <person name="Xu L."/>
        </authorList>
    </citation>
    <scope>NUCLEOTIDE SEQUENCE [LARGE SCALE GENOMIC DNA]</scope>
    <source>
        <strain evidence="7 8">JCM 17468</strain>
    </source>
</reference>
<feature type="transmembrane region" description="Helical" evidence="6">
    <location>
        <begin position="141"/>
        <end position="162"/>
    </location>
</feature>
<dbReference type="InterPro" id="IPR038330">
    <property type="entry name" value="TspO/MBR-related_sf"/>
</dbReference>
<evidence type="ECO:0000256" key="5">
    <source>
        <dbReference type="ARBA" id="ARBA00023136"/>
    </source>
</evidence>
<dbReference type="RefSeq" id="WP_160659860.1">
    <property type="nucleotide sequence ID" value="NZ_BAABDV010000001.1"/>
</dbReference>
<dbReference type="EMBL" id="WTYD01000001">
    <property type="protein sequence ID" value="MXO52945.1"/>
    <property type="molecule type" value="Genomic_DNA"/>
</dbReference>
<evidence type="ECO:0000256" key="1">
    <source>
        <dbReference type="ARBA" id="ARBA00004141"/>
    </source>
</evidence>
<evidence type="ECO:0000256" key="2">
    <source>
        <dbReference type="ARBA" id="ARBA00007524"/>
    </source>
</evidence>
<dbReference type="InterPro" id="IPR004307">
    <property type="entry name" value="TspO_MBR"/>
</dbReference>
<comment type="subcellular location">
    <subcellularLocation>
        <location evidence="1">Membrane</location>
        <topology evidence="1">Multi-pass membrane protein</topology>
    </subcellularLocation>
</comment>
<accession>A0A844Y422</accession>
<dbReference type="Pfam" id="PF03073">
    <property type="entry name" value="TspO_MBR"/>
    <property type="match status" value="1"/>
</dbReference>
<organism evidence="7 8">
    <name type="scientific">Qipengyuania pelagi</name>
    <dbReference type="NCBI Taxonomy" id="994320"/>
    <lineage>
        <taxon>Bacteria</taxon>
        <taxon>Pseudomonadati</taxon>
        <taxon>Pseudomonadota</taxon>
        <taxon>Alphaproteobacteria</taxon>
        <taxon>Sphingomonadales</taxon>
        <taxon>Erythrobacteraceae</taxon>
        <taxon>Qipengyuania</taxon>
    </lineage>
</organism>
<dbReference type="Proteomes" id="UP000430272">
    <property type="component" value="Unassembled WGS sequence"/>
</dbReference>
<dbReference type="OrthoDB" id="9795496at2"/>
<evidence type="ECO:0000256" key="4">
    <source>
        <dbReference type="ARBA" id="ARBA00022989"/>
    </source>
</evidence>
<gene>
    <name evidence="7" type="ORF">GRI47_02840</name>
</gene>
<protein>
    <submittedName>
        <fullName evidence="7">Tryptophan-rich sensory protein</fullName>
    </submittedName>
</protein>
<keyword evidence="4 6" id="KW-1133">Transmembrane helix</keyword>
<dbReference type="FunFam" id="1.20.1260.100:FF:000001">
    <property type="entry name" value="translocator protein 2"/>
    <property type="match status" value="1"/>
</dbReference>
<name>A0A844Y422_9SPHN</name>
<dbReference type="AlphaFoldDB" id="A0A844Y422"/>
<evidence type="ECO:0000313" key="8">
    <source>
        <dbReference type="Proteomes" id="UP000430272"/>
    </source>
</evidence>
<dbReference type="Gene3D" id="1.20.1260.100">
    <property type="entry name" value="TspO/MBR protein"/>
    <property type="match status" value="1"/>
</dbReference>
<proteinExistence type="inferred from homology"/>
<comment type="similarity">
    <text evidence="2">Belongs to the TspO/BZRP family.</text>
</comment>
<keyword evidence="8" id="KW-1185">Reference proteome</keyword>
<evidence type="ECO:0000313" key="7">
    <source>
        <dbReference type="EMBL" id="MXO52945.1"/>
    </source>
</evidence>
<feature type="transmembrane region" description="Helical" evidence="6">
    <location>
        <begin position="87"/>
        <end position="107"/>
    </location>
</feature>
<dbReference type="PANTHER" id="PTHR10057:SF0">
    <property type="entry name" value="TRANSLOCATOR PROTEIN"/>
    <property type="match status" value="1"/>
</dbReference>
<dbReference type="CDD" id="cd15904">
    <property type="entry name" value="TSPO_MBR"/>
    <property type="match status" value="1"/>
</dbReference>
<sequence length="184" mass="20145">MTMLASRGQLRASFIRWALFTVPLIVLLGFLAGQAGGPDSLWFQTLDKPAIYPPPATFGIVWSILYVMVGFALALICAAWGARGRTVALIVFAVHFAFNLAWTPVFFGMQEITGALIVLGLVIVTLIATIVLFWKIRTLAGVLLLPYLAWVLFAFVLNWQFLQLNPDLDGGLPDAPVERVRIGG</sequence>
<dbReference type="PIRSF" id="PIRSF005859">
    <property type="entry name" value="PBR"/>
    <property type="match status" value="1"/>
</dbReference>